<evidence type="ECO:0000256" key="1">
    <source>
        <dbReference type="ARBA" id="ARBA00022801"/>
    </source>
</evidence>
<keyword evidence="5" id="KW-1185">Reference proteome</keyword>
<dbReference type="Pfam" id="PF01520">
    <property type="entry name" value="Amidase_3"/>
    <property type="match status" value="1"/>
</dbReference>
<reference evidence="4 5" key="1">
    <citation type="submission" date="2020-11" db="EMBL/GenBank/DDBJ databases">
        <title>Draft genome sequencing of a Lachnospiraceae strain isolated from anoxic soil subjected to BSD treatment.</title>
        <authorList>
            <person name="Uek A."/>
            <person name="Tonouchi A."/>
        </authorList>
    </citation>
    <scope>NUCLEOTIDE SEQUENCE [LARGE SCALE GENOMIC DNA]</scope>
    <source>
        <strain evidence="4 5">TB5</strain>
    </source>
</reference>
<dbReference type="PANTHER" id="PTHR30404">
    <property type="entry name" value="N-ACETYLMURAMOYL-L-ALANINE AMIDASE"/>
    <property type="match status" value="1"/>
</dbReference>
<dbReference type="InterPro" id="IPR002508">
    <property type="entry name" value="MurNAc-LAA_cat"/>
</dbReference>
<keyword evidence="2" id="KW-0472">Membrane</keyword>
<feature type="transmembrane region" description="Helical" evidence="2">
    <location>
        <begin position="12"/>
        <end position="30"/>
    </location>
</feature>
<dbReference type="GO" id="GO:0009253">
    <property type="term" value="P:peptidoglycan catabolic process"/>
    <property type="evidence" value="ECO:0007669"/>
    <property type="project" value="InterPro"/>
</dbReference>
<evidence type="ECO:0000313" key="5">
    <source>
        <dbReference type="Proteomes" id="UP000595897"/>
    </source>
</evidence>
<evidence type="ECO:0000259" key="3">
    <source>
        <dbReference type="SMART" id="SM00646"/>
    </source>
</evidence>
<name>A0A7R7EJ59_9FIRM</name>
<dbReference type="GO" id="GO:0008745">
    <property type="term" value="F:N-acetylmuramoyl-L-alanine amidase activity"/>
    <property type="evidence" value="ECO:0007669"/>
    <property type="project" value="InterPro"/>
</dbReference>
<dbReference type="SMART" id="SM00646">
    <property type="entry name" value="Ami_3"/>
    <property type="match status" value="1"/>
</dbReference>
<sequence length="382" mass="43999">MNRESLHRMSIKSLIILGITIIISFIFTYHNNGLIQAQSNNIKNNDTINDINIGSFTFSKKNILDQMINQTSDSFEYDDKIKNIDYINIKKIKDPFITISKNGISQDAILTMEDSYMDESLILTFSNDNIDRLSKSITYNTSAKSQTDIIRNIDFYKKNDKKSCIIKLKLDKIYVHTIIQDSKNLYIVLQRPKDVYNKILVLDAGHGGNDIGTASPDMEYYEKDLNLNIVLELKKLLDKEKIKVYYTRLKDQKLYLKQRVNLANNLDADLFISIHCNSSKNKNANGVEVLYNDRRMKDPMDSELLSKICLEKLVNTADRYKRSIVGSNGTYIIGHAKIPVALIEVGYMTNIQDLKFLLQHKNQKLIAKGIYEAIRKAYSYLD</sequence>
<gene>
    <name evidence="4" type="ORF">bsdtb5_09700</name>
</gene>
<evidence type="ECO:0000313" key="4">
    <source>
        <dbReference type="EMBL" id="BCN29675.1"/>
    </source>
</evidence>
<protein>
    <recommendedName>
        <fullName evidence="3">MurNAc-LAA domain-containing protein</fullName>
    </recommendedName>
</protein>
<dbReference type="AlphaFoldDB" id="A0A7R7EJ59"/>
<keyword evidence="2" id="KW-0812">Transmembrane</keyword>
<dbReference type="RefSeq" id="WP_271714942.1">
    <property type="nucleotide sequence ID" value="NZ_AP024169.1"/>
</dbReference>
<dbReference type="Proteomes" id="UP000595897">
    <property type="component" value="Chromosome"/>
</dbReference>
<dbReference type="PANTHER" id="PTHR30404:SF0">
    <property type="entry name" value="N-ACETYLMURAMOYL-L-ALANINE AMIDASE AMIC"/>
    <property type="match status" value="1"/>
</dbReference>
<dbReference type="SUPFAM" id="SSF53187">
    <property type="entry name" value="Zn-dependent exopeptidases"/>
    <property type="match status" value="1"/>
</dbReference>
<organism evidence="4 5">
    <name type="scientific">Anaeromicropila herbilytica</name>
    <dbReference type="NCBI Taxonomy" id="2785025"/>
    <lineage>
        <taxon>Bacteria</taxon>
        <taxon>Bacillati</taxon>
        <taxon>Bacillota</taxon>
        <taxon>Clostridia</taxon>
        <taxon>Lachnospirales</taxon>
        <taxon>Lachnospiraceae</taxon>
        <taxon>Anaeromicropila</taxon>
    </lineage>
</organism>
<accession>A0A7R7EJ59</accession>
<dbReference type="EMBL" id="AP024169">
    <property type="protein sequence ID" value="BCN29675.1"/>
    <property type="molecule type" value="Genomic_DNA"/>
</dbReference>
<dbReference type="Gene3D" id="3.40.630.40">
    <property type="entry name" value="Zn-dependent exopeptidases"/>
    <property type="match status" value="1"/>
</dbReference>
<dbReference type="KEGG" id="ahb:bsdtb5_09700"/>
<dbReference type="InterPro" id="IPR050695">
    <property type="entry name" value="N-acetylmuramoyl_amidase_3"/>
</dbReference>
<evidence type="ECO:0000256" key="2">
    <source>
        <dbReference type="SAM" id="Phobius"/>
    </source>
</evidence>
<proteinExistence type="predicted"/>
<feature type="domain" description="MurNAc-LAA" evidence="3">
    <location>
        <begin position="260"/>
        <end position="375"/>
    </location>
</feature>
<dbReference type="GO" id="GO:0030288">
    <property type="term" value="C:outer membrane-bounded periplasmic space"/>
    <property type="evidence" value="ECO:0007669"/>
    <property type="project" value="TreeGrafter"/>
</dbReference>
<keyword evidence="2" id="KW-1133">Transmembrane helix</keyword>
<keyword evidence="1" id="KW-0378">Hydrolase</keyword>
<dbReference type="CDD" id="cd02696">
    <property type="entry name" value="MurNAc-LAA"/>
    <property type="match status" value="1"/>
</dbReference>